<keyword evidence="6 10" id="KW-0378">Hydrolase</keyword>
<feature type="binding site" evidence="6">
    <location>
        <position position="269"/>
    </location>
    <ligand>
        <name>Mg(2+)</name>
        <dbReference type="ChEBI" id="CHEBI:18420"/>
    </ligand>
</feature>
<dbReference type="CDD" id="cd14858">
    <property type="entry name" value="TrmE_N"/>
    <property type="match status" value="1"/>
</dbReference>
<dbReference type="InterPro" id="IPR025867">
    <property type="entry name" value="MnmE_helical"/>
</dbReference>
<dbReference type="InterPro" id="IPR018948">
    <property type="entry name" value="GTP-bd_TrmE_N"/>
</dbReference>
<dbReference type="InterPro" id="IPR031168">
    <property type="entry name" value="G_TrmE"/>
</dbReference>
<feature type="binding site" evidence="6">
    <location>
        <begin position="244"/>
        <end position="249"/>
    </location>
    <ligand>
        <name>GTP</name>
        <dbReference type="ChEBI" id="CHEBI:37565"/>
    </ligand>
</feature>
<feature type="binding site" evidence="6">
    <location>
        <position position="244"/>
    </location>
    <ligand>
        <name>K(+)</name>
        <dbReference type="ChEBI" id="CHEBI:29103"/>
    </ligand>
</feature>
<evidence type="ECO:0000313" key="11">
    <source>
        <dbReference type="Proteomes" id="UP000584867"/>
    </source>
</evidence>
<dbReference type="GO" id="GO:0046872">
    <property type="term" value="F:metal ion binding"/>
    <property type="evidence" value="ECO:0007669"/>
    <property type="project" value="UniProtKB-KW"/>
</dbReference>
<feature type="binding site" evidence="6">
    <location>
        <position position="135"/>
    </location>
    <ligand>
        <name>(6S)-5-formyl-5,6,7,8-tetrahydrofolate</name>
        <dbReference type="ChEBI" id="CHEBI:57457"/>
    </ligand>
</feature>
<dbReference type="InterPro" id="IPR004520">
    <property type="entry name" value="GTPase_MnmE"/>
</dbReference>
<dbReference type="Pfam" id="PF12631">
    <property type="entry name" value="MnmE_helical"/>
    <property type="match status" value="1"/>
</dbReference>
<feature type="compositionally biased region" description="Low complexity" evidence="8">
    <location>
        <begin position="398"/>
        <end position="408"/>
    </location>
</feature>
<keyword evidence="6" id="KW-0479">Metal-binding</keyword>
<evidence type="ECO:0000259" key="9">
    <source>
        <dbReference type="PROSITE" id="PS51709"/>
    </source>
</evidence>
<feature type="binding site" evidence="6">
    <location>
        <begin position="263"/>
        <end position="269"/>
    </location>
    <ligand>
        <name>GTP</name>
        <dbReference type="ChEBI" id="CHEBI:37565"/>
    </ligand>
</feature>
<dbReference type="InterPro" id="IPR027417">
    <property type="entry name" value="P-loop_NTPase"/>
</dbReference>
<dbReference type="CDD" id="cd04164">
    <property type="entry name" value="trmE"/>
    <property type="match status" value="1"/>
</dbReference>
<dbReference type="Pfam" id="PF01926">
    <property type="entry name" value="MMR_HSR1"/>
    <property type="match status" value="1"/>
</dbReference>
<feature type="domain" description="TrmE-type G" evidence="9">
    <location>
        <begin position="234"/>
        <end position="443"/>
    </location>
</feature>
<feature type="binding site" evidence="6">
    <location>
        <position position="265"/>
    </location>
    <ligand>
        <name>K(+)</name>
        <dbReference type="ChEBI" id="CHEBI:29103"/>
    </ligand>
</feature>
<evidence type="ECO:0000256" key="8">
    <source>
        <dbReference type="SAM" id="MobiDB-lite"/>
    </source>
</evidence>
<evidence type="ECO:0000256" key="3">
    <source>
        <dbReference type="ARBA" id="ARBA00022741"/>
    </source>
</evidence>
<comment type="caution">
    <text evidence="10">The sequence shown here is derived from an EMBL/GenBank/DDBJ whole genome shotgun (WGS) entry which is preliminary data.</text>
</comment>
<dbReference type="Gene3D" id="1.20.120.430">
    <property type="entry name" value="tRNA modification GTPase MnmE domain 2"/>
    <property type="match status" value="1"/>
</dbReference>
<dbReference type="PANTHER" id="PTHR42714:SF2">
    <property type="entry name" value="TRNA MODIFICATION GTPASE GTPBP3, MITOCHONDRIAL"/>
    <property type="match status" value="1"/>
</dbReference>
<feature type="binding site" evidence="6">
    <location>
        <position position="34"/>
    </location>
    <ligand>
        <name>(6S)-5-formyl-5,6,7,8-tetrahydrofolate</name>
        <dbReference type="ChEBI" id="CHEBI:57457"/>
    </ligand>
</feature>
<feature type="binding site" evidence="6">
    <location>
        <position position="268"/>
    </location>
    <ligand>
        <name>K(+)</name>
        <dbReference type="ChEBI" id="CHEBI:29103"/>
    </ligand>
</feature>
<dbReference type="EMBL" id="JACHIO010000014">
    <property type="protein sequence ID" value="MBB5065070.1"/>
    <property type="molecule type" value="Genomic_DNA"/>
</dbReference>
<organism evidence="10 11">
    <name type="scientific">Granulicella mallensis</name>
    <dbReference type="NCBI Taxonomy" id="940614"/>
    <lineage>
        <taxon>Bacteria</taxon>
        <taxon>Pseudomonadati</taxon>
        <taxon>Acidobacteriota</taxon>
        <taxon>Terriglobia</taxon>
        <taxon>Terriglobales</taxon>
        <taxon>Acidobacteriaceae</taxon>
        <taxon>Granulicella</taxon>
    </lineage>
</organism>
<proteinExistence type="inferred from homology"/>
<feature type="region of interest" description="Disordered" evidence="8">
    <location>
        <begin position="398"/>
        <end position="420"/>
    </location>
</feature>
<comment type="function">
    <text evidence="6">Exhibits a very high intrinsic GTPase hydrolysis rate. Involved in the addition of a carboxymethylaminomethyl (cmnm) group at the wobble position (U34) of certain tRNAs, forming tRNA-cmnm(5)s(2)U34.</text>
</comment>
<accession>A0A7W7ZRZ9</accession>
<feature type="binding site" evidence="6">
    <location>
        <position position="521"/>
    </location>
    <ligand>
        <name>(6S)-5-formyl-5,6,7,8-tetrahydrofolate</name>
        <dbReference type="ChEBI" id="CHEBI:57457"/>
    </ligand>
</feature>
<dbReference type="NCBIfam" id="TIGR00450">
    <property type="entry name" value="mnmE_trmE_thdF"/>
    <property type="match status" value="1"/>
</dbReference>
<keyword evidence="5 6" id="KW-0342">GTP-binding</keyword>
<comment type="similarity">
    <text evidence="1 6 7">Belongs to the TRAFAC class TrmE-Era-EngA-EngB-Septin-like GTPase superfamily. TrmE GTPase family.</text>
</comment>
<comment type="caution">
    <text evidence="6">Lacks conserved residue(s) required for the propagation of feature annotation.</text>
</comment>
<keyword evidence="2 6" id="KW-0819">tRNA processing</keyword>
<name>A0A7W7ZRZ9_9BACT</name>
<evidence type="ECO:0000256" key="1">
    <source>
        <dbReference type="ARBA" id="ARBA00011043"/>
    </source>
</evidence>
<keyword evidence="4 6" id="KW-0630">Potassium</keyword>
<dbReference type="GO" id="GO:0005829">
    <property type="term" value="C:cytosol"/>
    <property type="evidence" value="ECO:0007669"/>
    <property type="project" value="TreeGrafter"/>
</dbReference>
<dbReference type="InterPro" id="IPR006073">
    <property type="entry name" value="GTP-bd"/>
</dbReference>
<dbReference type="Proteomes" id="UP000584867">
    <property type="component" value="Unassembled WGS sequence"/>
</dbReference>
<gene>
    <name evidence="6" type="primary">mnmE</name>
    <name evidence="6" type="synonym">trmE</name>
    <name evidence="10" type="ORF">HDF15_003433</name>
</gene>
<dbReference type="Gene3D" id="3.30.1360.120">
    <property type="entry name" value="Probable tRNA modification gtpase trme, domain 1"/>
    <property type="match status" value="1"/>
</dbReference>
<dbReference type="SUPFAM" id="SSF52540">
    <property type="entry name" value="P-loop containing nucleoside triphosphate hydrolases"/>
    <property type="match status" value="1"/>
</dbReference>
<evidence type="ECO:0000256" key="7">
    <source>
        <dbReference type="RuleBase" id="RU003313"/>
    </source>
</evidence>
<dbReference type="GO" id="GO:0005525">
    <property type="term" value="F:GTP binding"/>
    <property type="evidence" value="ECO:0007669"/>
    <property type="project" value="UniProtKB-UniRule"/>
</dbReference>
<protein>
    <recommendedName>
        <fullName evidence="6">tRNA modification GTPase MnmE</fullName>
        <ecNumber evidence="6">3.6.-.-</ecNumber>
    </recommendedName>
</protein>
<dbReference type="GO" id="GO:0003924">
    <property type="term" value="F:GTPase activity"/>
    <property type="evidence" value="ECO:0007669"/>
    <property type="project" value="UniProtKB-UniRule"/>
</dbReference>
<sequence>MSSLTMLTHPASPDVDTIVAISTPPGRGGIGIVRLAGPQSLPVAAQLLQLTHPLEHARARFTRVLDPADPNARTLDDAIVTAFLAPHSYTGDDLIEIAAHGSPVVLEAIVHAALSHGARLATAGEFTQRAFLSGRLDLTQAEAVHDLIAAQTLDQARVAAQQMGGAMSRRVAPAKESLLHLIALLEAGMDFASGELDDVDVVPPAQIEAAILSVQTPLEALAASFRHGQMLRSGASLALVGRPNAGKSSLFNRLLERDRAIVTPLPGTTRDTVEESLALGGIPLRLIDTAGLRLQGDRPADEAEALGIARSHEALADADLVLLIHDATQTMTAEERTLAASLEARPHLLVLNKIDLQGPDSSAAGAALSPVMMDLPQTLSSRPEAALLRPEWRDPCISPASPQISSSAKGAAQPQEEPPPILTSALTGEGLEELRTAILRALQAEGALADSGALNNLRQQEAVTTTLQALTTAQAANTNGLPHELVLLDLHAALRALDSLTGATTTDDILGRIFSTFCIGK</sequence>
<dbReference type="Pfam" id="PF10396">
    <property type="entry name" value="TrmE_N"/>
    <property type="match status" value="1"/>
</dbReference>
<keyword evidence="6" id="KW-0460">Magnesium</keyword>
<dbReference type="InterPro" id="IPR005225">
    <property type="entry name" value="Small_GTP-bd"/>
</dbReference>
<evidence type="ECO:0000256" key="4">
    <source>
        <dbReference type="ARBA" id="ARBA00022958"/>
    </source>
</evidence>
<keyword evidence="3 6" id="KW-0547">Nucleotide-binding</keyword>
<dbReference type="PROSITE" id="PS51709">
    <property type="entry name" value="G_TRME"/>
    <property type="match status" value="1"/>
</dbReference>
<dbReference type="GO" id="GO:0002098">
    <property type="term" value="P:tRNA wobble uridine modification"/>
    <property type="evidence" value="ECO:0007669"/>
    <property type="project" value="TreeGrafter"/>
</dbReference>
<dbReference type="Gene3D" id="3.40.50.300">
    <property type="entry name" value="P-loop containing nucleotide triphosphate hydrolases"/>
    <property type="match status" value="1"/>
</dbReference>
<evidence type="ECO:0000256" key="2">
    <source>
        <dbReference type="ARBA" id="ARBA00022694"/>
    </source>
</evidence>
<reference evidence="10 11" key="1">
    <citation type="submission" date="2020-08" db="EMBL/GenBank/DDBJ databases">
        <title>Genomic Encyclopedia of Type Strains, Phase IV (KMG-V): Genome sequencing to study the core and pangenomes of soil and plant-associated prokaryotes.</title>
        <authorList>
            <person name="Whitman W."/>
        </authorList>
    </citation>
    <scope>NUCLEOTIDE SEQUENCE [LARGE SCALE GENOMIC DNA]</scope>
    <source>
        <strain evidence="10 11">X5P3</strain>
    </source>
</reference>
<dbReference type="NCBIfam" id="TIGR00231">
    <property type="entry name" value="small_GTP"/>
    <property type="match status" value="1"/>
</dbReference>
<dbReference type="InterPro" id="IPR027368">
    <property type="entry name" value="MnmE_dom2"/>
</dbReference>
<evidence type="ECO:0000256" key="5">
    <source>
        <dbReference type="ARBA" id="ARBA00023134"/>
    </source>
</evidence>
<feature type="binding site" evidence="6">
    <location>
        <position position="248"/>
    </location>
    <ligand>
        <name>Mg(2+)</name>
        <dbReference type="ChEBI" id="CHEBI:18420"/>
    </ligand>
</feature>
<dbReference type="PANTHER" id="PTHR42714">
    <property type="entry name" value="TRNA MODIFICATION GTPASE GTPBP3"/>
    <property type="match status" value="1"/>
</dbReference>
<evidence type="ECO:0000313" key="10">
    <source>
        <dbReference type="EMBL" id="MBB5065070.1"/>
    </source>
</evidence>
<comment type="subcellular location">
    <subcellularLocation>
        <location evidence="6">Cytoplasm</location>
    </subcellularLocation>
</comment>
<evidence type="ECO:0000256" key="6">
    <source>
        <dbReference type="HAMAP-Rule" id="MF_00379"/>
    </source>
</evidence>
<feature type="binding site" evidence="6">
    <location>
        <position position="96"/>
    </location>
    <ligand>
        <name>(6S)-5-formyl-5,6,7,8-tetrahydrofolate</name>
        <dbReference type="ChEBI" id="CHEBI:57457"/>
    </ligand>
</feature>
<feature type="binding site" evidence="6">
    <location>
        <begin position="288"/>
        <end position="291"/>
    </location>
    <ligand>
        <name>GTP</name>
        <dbReference type="ChEBI" id="CHEBI:37565"/>
    </ligand>
</feature>
<dbReference type="RefSeq" id="WP_311733128.1">
    <property type="nucleotide sequence ID" value="NZ_JACHIO010000014.1"/>
</dbReference>
<comment type="subunit">
    <text evidence="6">Homodimer. Heterotetramer of two MnmE and two MnmG subunits.</text>
</comment>
<dbReference type="AlphaFoldDB" id="A0A7W7ZRZ9"/>
<dbReference type="GO" id="GO:0030488">
    <property type="term" value="P:tRNA methylation"/>
    <property type="evidence" value="ECO:0007669"/>
    <property type="project" value="TreeGrafter"/>
</dbReference>
<dbReference type="InterPro" id="IPR027266">
    <property type="entry name" value="TrmE/GcvT-like"/>
</dbReference>
<keyword evidence="6" id="KW-0963">Cytoplasm</keyword>
<feature type="binding site" evidence="6">
    <location>
        <position position="263"/>
    </location>
    <ligand>
        <name>K(+)</name>
        <dbReference type="ChEBI" id="CHEBI:29103"/>
    </ligand>
</feature>
<dbReference type="HAMAP" id="MF_00379">
    <property type="entry name" value="GTPase_MnmE"/>
    <property type="match status" value="1"/>
</dbReference>
<comment type="cofactor">
    <cofactor evidence="6">
        <name>K(+)</name>
        <dbReference type="ChEBI" id="CHEBI:29103"/>
    </cofactor>
    <text evidence="6">Binds 1 potassium ion per subunit.</text>
</comment>
<dbReference type="EC" id="3.6.-.-" evidence="6"/>